<dbReference type="PANTHER" id="PTHR30570:SF1">
    <property type="entry name" value="PHOSPHATE-BINDING PROTEIN PSTS"/>
    <property type="match status" value="1"/>
</dbReference>
<evidence type="ECO:0000256" key="2">
    <source>
        <dbReference type="PROSITE-ProRule" id="PRU00473"/>
    </source>
</evidence>
<dbReference type="InterPro" id="IPR006665">
    <property type="entry name" value="OmpA-like"/>
</dbReference>
<dbReference type="GO" id="GO:0016020">
    <property type="term" value="C:membrane"/>
    <property type="evidence" value="ECO:0007669"/>
    <property type="project" value="UniProtKB-UniRule"/>
</dbReference>
<dbReference type="RefSeq" id="WP_090061047.1">
    <property type="nucleotide sequence ID" value="NZ_FORH01000004.1"/>
</dbReference>
<dbReference type="STRING" id="588602.SAMN04487991_2528"/>
<evidence type="ECO:0000313" key="5">
    <source>
        <dbReference type="EMBL" id="SFJ60191.1"/>
    </source>
</evidence>
<gene>
    <name evidence="5" type="ORF">SAMN04487991_2528</name>
</gene>
<dbReference type="SUPFAM" id="SSF53850">
    <property type="entry name" value="Periplasmic binding protein-like II"/>
    <property type="match status" value="1"/>
</dbReference>
<dbReference type="OrthoDB" id="9790048at2"/>
<evidence type="ECO:0000313" key="6">
    <source>
        <dbReference type="Proteomes" id="UP000199630"/>
    </source>
</evidence>
<feature type="domain" description="OmpA-like" evidence="4">
    <location>
        <begin position="400"/>
        <end position="524"/>
    </location>
</feature>
<protein>
    <submittedName>
        <fullName evidence="5">Phosphate ABC transporter substrate-binding protein, PhoT family</fullName>
    </submittedName>
</protein>
<dbReference type="InterPro" id="IPR024370">
    <property type="entry name" value="PBP_domain"/>
</dbReference>
<dbReference type="SUPFAM" id="SSF103088">
    <property type="entry name" value="OmpA-like"/>
    <property type="match status" value="1"/>
</dbReference>
<dbReference type="Pfam" id="PF00691">
    <property type="entry name" value="OmpA"/>
    <property type="match status" value="1"/>
</dbReference>
<keyword evidence="1 3" id="KW-0732">Signal</keyword>
<evidence type="ECO:0000256" key="1">
    <source>
        <dbReference type="ARBA" id="ARBA00022729"/>
    </source>
</evidence>
<dbReference type="InterPro" id="IPR036737">
    <property type="entry name" value="OmpA-like_sf"/>
</dbReference>
<dbReference type="EMBL" id="FORH01000004">
    <property type="protein sequence ID" value="SFJ60191.1"/>
    <property type="molecule type" value="Genomic_DNA"/>
</dbReference>
<dbReference type="PANTHER" id="PTHR30570">
    <property type="entry name" value="PERIPLASMIC PHOSPHATE BINDING COMPONENT OF PHOSPHATE ABC TRANSPORTER"/>
    <property type="match status" value="1"/>
</dbReference>
<dbReference type="Gene3D" id="3.30.1330.60">
    <property type="entry name" value="OmpA-like domain"/>
    <property type="match status" value="1"/>
</dbReference>
<organism evidence="5 6">
    <name type="scientific">Celeribacter neptunius</name>
    <dbReference type="NCBI Taxonomy" id="588602"/>
    <lineage>
        <taxon>Bacteria</taxon>
        <taxon>Pseudomonadati</taxon>
        <taxon>Pseudomonadota</taxon>
        <taxon>Alphaproteobacteria</taxon>
        <taxon>Rhodobacterales</taxon>
        <taxon>Roseobacteraceae</taxon>
        <taxon>Celeribacter</taxon>
    </lineage>
</organism>
<evidence type="ECO:0000256" key="3">
    <source>
        <dbReference type="SAM" id="SignalP"/>
    </source>
</evidence>
<dbReference type="AlphaFoldDB" id="A0A1I3SRJ6"/>
<dbReference type="CDD" id="cd07185">
    <property type="entry name" value="OmpA_C-like"/>
    <property type="match status" value="1"/>
</dbReference>
<keyword evidence="2" id="KW-0472">Membrane</keyword>
<feature type="chain" id="PRO_5011566857" evidence="3">
    <location>
        <begin position="25"/>
        <end position="524"/>
    </location>
</feature>
<keyword evidence="6" id="KW-1185">Reference proteome</keyword>
<name>A0A1I3SRJ6_9RHOB</name>
<dbReference type="Gene3D" id="3.40.190.10">
    <property type="entry name" value="Periplasmic binding protein-like II"/>
    <property type="match status" value="2"/>
</dbReference>
<dbReference type="PROSITE" id="PS51123">
    <property type="entry name" value="OMPA_2"/>
    <property type="match status" value="1"/>
</dbReference>
<dbReference type="InterPro" id="IPR050811">
    <property type="entry name" value="Phosphate_ABC_transporter"/>
</dbReference>
<evidence type="ECO:0000259" key="4">
    <source>
        <dbReference type="PROSITE" id="PS51123"/>
    </source>
</evidence>
<sequence>MLKAAAARFTAFVLLILFPASVLAQDVNLLSRDGSISITGNFLSFDGEFYRVETDLGVLTVDGSGVRCEGPGCPDLEGYYAQIRMSGEAKGMRTLMPALITAFAMRNGYAVATNSLSETMRSMVLTDTVNDLTVGEFLLTESTSAEGFADMMAEATDVVLSLRKVAPRELALAFESGVGDLSDPLRARVVALDALVPMASRSNLVEALSLSDLAGIYTGQFSNWTELGGGDAPIVAHLMREDLNEGSEFRKFILGAKVTPPEGAITLHDSYADVVQAIEEDPYAIGLGRLSEGGAIKSLGLRGACGFEARAMSSDIKTEDYPLTRPVFLYTPARRLPKLAREFLGFVLSPAAQVVLARTDFVDQGVDTLSFRDQGRRFANAISHAGADTTLDDLKSVTEALQGAKRLTLGFRFQGGSTTLDAQSRSNVHLLAELVEAGVFDGDTLLFAGFSDGQGAAGINRTLSKRRAETVLRAVQQSLGEAFEADRVSLSVAGFGEAMPLACDDIAWGRSLNRRVEVWVRERR</sequence>
<dbReference type="Pfam" id="PF12849">
    <property type="entry name" value="PBP_like_2"/>
    <property type="match status" value="1"/>
</dbReference>
<feature type="signal peptide" evidence="3">
    <location>
        <begin position="1"/>
        <end position="24"/>
    </location>
</feature>
<proteinExistence type="predicted"/>
<reference evidence="6" key="1">
    <citation type="submission" date="2016-10" db="EMBL/GenBank/DDBJ databases">
        <authorList>
            <person name="Varghese N."/>
            <person name="Submissions S."/>
        </authorList>
    </citation>
    <scope>NUCLEOTIDE SEQUENCE [LARGE SCALE GENOMIC DNA]</scope>
    <source>
        <strain evidence="6">DSM 26471</strain>
    </source>
</reference>
<accession>A0A1I3SRJ6</accession>
<dbReference type="Proteomes" id="UP000199630">
    <property type="component" value="Unassembled WGS sequence"/>
</dbReference>